<keyword evidence="2" id="KW-0812">Transmembrane</keyword>
<feature type="compositionally biased region" description="Basic and acidic residues" evidence="1">
    <location>
        <begin position="96"/>
        <end position="109"/>
    </location>
</feature>
<proteinExistence type="predicted"/>
<feature type="compositionally biased region" description="Polar residues" evidence="1">
    <location>
        <begin position="314"/>
        <end position="338"/>
    </location>
</feature>
<dbReference type="Proteomes" id="UP000332933">
    <property type="component" value="Unassembled WGS sequence"/>
</dbReference>
<keyword evidence="3" id="KW-0732">Signal</keyword>
<dbReference type="AlphaFoldDB" id="A0A485LQX6"/>
<feature type="compositionally biased region" description="Low complexity" evidence="1">
    <location>
        <begin position="184"/>
        <end position="193"/>
    </location>
</feature>
<gene>
    <name evidence="5" type="primary">Aste57867_24028</name>
    <name evidence="4" type="ORF">As57867_023955</name>
    <name evidence="5" type="ORF">ASTE57867_24028</name>
</gene>
<evidence type="ECO:0000313" key="4">
    <source>
        <dbReference type="EMBL" id="KAF0683947.1"/>
    </source>
</evidence>
<evidence type="ECO:0000256" key="2">
    <source>
        <dbReference type="SAM" id="Phobius"/>
    </source>
</evidence>
<feature type="region of interest" description="Disordered" evidence="1">
    <location>
        <begin position="95"/>
        <end position="116"/>
    </location>
</feature>
<feature type="region of interest" description="Disordered" evidence="1">
    <location>
        <begin position="285"/>
        <end position="405"/>
    </location>
</feature>
<evidence type="ECO:0000313" key="5">
    <source>
        <dbReference type="EMBL" id="VFU00671.1"/>
    </source>
</evidence>
<evidence type="ECO:0000313" key="6">
    <source>
        <dbReference type="Proteomes" id="UP000332933"/>
    </source>
</evidence>
<feature type="region of interest" description="Disordered" evidence="1">
    <location>
        <begin position="181"/>
        <end position="203"/>
    </location>
</feature>
<feature type="transmembrane region" description="Helical" evidence="2">
    <location>
        <begin position="68"/>
        <end position="89"/>
    </location>
</feature>
<reference evidence="5 6" key="1">
    <citation type="submission" date="2019-03" db="EMBL/GenBank/DDBJ databases">
        <authorList>
            <person name="Gaulin E."/>
            <person name="Dumas B."/>
        </authorList>
    </citation>
    <scope>NUCLEOTIDE SEQUENCE [LARGE SCALE GENOMIC DNA]</scope>
    <source>
        <strain evidence="5">CBS 568.67</strain>
    </source>
</reference>
<accession>A0A485LQX6</accession>
<sequence>MCRRRGPVAIVAVVAAAFVAAQDSSAPPPSTDAVRPFPSTTFMLVMPSPPTSTPTAARSTGHPSSFPWLAVVAGLAPTLLLCACLGIWYHRHRRSKDTMPSRNDEDNGARFKPRQSQVAFHPSDMTARPTSLVDSCMLAHDMPLLEDPVESWERRRRADSIAASSSDDCFIVTADTDVVERSDSSSSASSFYSTEDGGNPDRQFAMADRRRRHDRLFATDDSHHAVTNGSHLAHDPALDDAATAAKKRFQLGTSVASSAATASTTDDPLDDAYYVTLDSMKAQPPSFAFPHTNESTQAQHSYAPSRASSAASSHVMTQSSQQRKMVTQSSILDVSTRASPPMSVEPRRPHEPWTQHVPFPLSSSSSIDVASMRAIGPSSTTTDHSTSSSHLVDSQTLDSTHAQPSFGSLMASTNAVQSYVATASSHNSTTTPMANTDVTSAPSFMVGRWNSTQEATRSTRAMLNALPSALSPTSLSYADVSDSFMYTTGCSTTAEYGYEATFLHANTRDERTTEEATPRR</sequence>
<dbReference type="OrthoDB" id="10346996at2759"/>
<feature type="signal peptide" evidence="3">
    <location>
        <begin position="1"/>
        <end position="21"/>
    </location>
</feature>
<feature type="compositionally biased region" description="Low complexity" evidence="1">
    <location>
        <begin position="378"/>
        <end position="390"/>
    </location>
</feature>
<feature type="compositionally biased region" description="Polar residues" evidence="1">
    <location>
        <begin position="391"/>
        <end position="405"/>
    </location>
</feature>
<name>A0A485LQX6_9STRA</name>
<dbReference type="EMBL" id="CAADRA010007364">
    <property type="protein sequence ID" value="VFU00671.1"/>
    <property type="molecule type" value="Genomic_DNA"/>
</dbReference>
<evidence type="ECO:0000256" key="1">
    <source>
        <dbReference type="SAM" id="MobiDB-lite"/>
    </source>
</evidence>
<keyword evidence="2" id="KW-1133">Transmembrane helix</keyword>
<feature type="chain" id="PRO_5036355664" evidence="3">
    <location>
        <begin position="22"/>
        <end position="520"/>
    </location>
</feature>
<organism evidence="5 6">
    <name type="scientific">Aphanomyces stellatus</name>
    <dbReference type="NCBI Taxonomy" id="120398"/>
    <lineage>
        <taxon>Eukaryota</taxon>
        <taxon>Sar</taxon>
        <taxon>Stramenopiles</taxon>
        <taxon>Oomycota</taxon>
        <taxon>Saprolegniomycetes</taxon>
        <taxon>Saprolegniales</taxon>
        <taxon>Verrucalvaceae</taxon>
        <taxon>Aphanomyces</taxon>
    </lineage>
</organism>
<evidence type="ECO:0000256" key="3">
    <source>
        <dbReference type="SAM" id="SignalP"/>
    </source>
</evidence>
<dbReference type="EMBL" id="VJMH01007338">
    <property type="protein sequence ID" value="KAF0683947.1"/>
    <property type="molecule type" value="Genomic_DNA"/>
</dbReference>
<keyword evidence="6" id="KW-1185">Reference proteome</keyword>
<feature type="compositionally biased region" description="Low complexity" evidence="1">
    <location>
        <begin position="301"/>
        <end position="313"/>
    </location>
</feature>
<reference evidence="4" key="2">
    <citation type="submission" date="2019-06" db="EMBL/GenBank/DDBJ databases">
        <title>Genomics analysis of Aphanomyces spp. identifies a new class of oomycete effector associated with host adaptation.</title>
        <authorList>
            <person name="Gaulin E."/>
        </authorList>
    </citation>
    <scope>NUCLEOTIDE SEQUENCE</scope>
    <source>
        <strain evidence="4">CBS 578.67</strain>
    </source>
</reference>
<protein>
    <submittedName>
        <fullName evidence="5">Aste57867_24028 protein</fullName>
    </submittedName>
</protein>
<keyword evidence="2" id="KW-0472">Membrane</keyword>